<keyword evidence="1" id="KW-0732">Signal</keyword>
<name>A0A1R3JCL2_9ROSI</name>
<accession>A0A1R3JCL2</accession>
<gene>
    <name evidence="2" type="ORF">COLO4_17496</name>
</gene>
<evidence type="ECO:0000313" key="2">
    <source>
        <dbReference type="EMBL" id="OMO92559.1"/>
    </source>
</evidence>
<evidence type="ECO:0000256" key="1">
    <source>
        <dbReference type="SAM" id="SignalP"/>
    </source>
</evidence>
<proteinExistence type="predicted"/>
<sequence>MAQFRGIVLTSFFMLLIICHLPSFEARKAFLSESVNNNVAANYKVLTPTSYSSEGDQPMAVLPRHVAMKIVKPADQSVPSPGAGN</sequence>
<keyword evidence="3" id="KW-1185">Reference proteome</keyword>
<feature type="chain" id="PRO_5012435798" description="Transmembrane protein" evidence="1">
    <location>
        <begin position="27"/>
        <end position="85"/>
    </location>
</feature>
<comment type="caution">
    <text evidence="2">The sequence shown here is derived from an EMBL/GenBank/DDBJ whole genome shotgun (WGS) entry which is preliminary data.</text>
</comment>
<reference evidence="3" key="1">
    <citation type="submission" date="2013-09" db="EMBL/GenBank/DDBJ databases">
        <title>Corchorus olitorius genome sequencing.</title>
        <authorList>
            <person name="Alam M."/>
            <person name="Haque M.S."/>
            <person name="Islam M.S."/>
            <person name="Emdad E.M."/>
            <person name="Islam M.M."/>
            <person name="Ahmed B."/>
            <person name="Halim A."/>
            <person name="Hossen Q.M.M."/>
            <person name="Hossain M.Z."/>
            <person name="Ahmed R."/>
            <person name="Khan M.M."/>
            <person name="Islam R."/>
            <person name="Rashid M.M."/>
            <person name="Khan S.A."/>
            <person name="Rahman M.S."/>
            <person name="Alam M."/>
            <person name="Yahiya A.S."/>
            <person name="Khan M.S."/>
            <person name="Azam M.S."/>
            <person name="Haque T."/>
            <person name="Lashkar M.Z.H."/>
            <person name="Akhand A.I."/>
            <person name="Morshed G."/>
            <person name="Roy S."/>
            <person name="Uddin K.S."/>
            <person name="Rabeya T."/>
            <person name="Hossain A.S."/>
            <person name="Chowdhury A."/>
            <person name="Snigdha A.R."/>
            <person name="Mortoza M.S."/>
            <person name="Matin S.A."/>
            <person name="Hoque S.M.E."/>
            <person name="Islam M.K."/>
            <person name="Roy D.K."/>
            <person name="Haider R."/>
            <person name="Moosa M.M."/>
            <person name="Elias S.M."/>
            <person name="Hasan A.M."/>
            <person name="Jahan S."/>
            <person name="Shafiuddin M."/>
            <person name="Mahmood N."/>
            <person name="Shommy N.S."/>
        </authorList>
    </citation>
    <scope>NUCLEOTIDE SEQUENCE [LARGE SCALE GENOMIC DNA]</scope>
    <source>
        <strain evidence="3">cv. O-4</strain>
    </source>
</reference>
<feature type="signal peptide" evidence="1">
    <location>
        <begin position="1"/>
        <end position="26"/>
    </location>
</feature>
<evidence type="ECO:0008006" key="4">
    <source>
        <dbReference type="Google" id="ProtNLM"/>
    </source>
</evidence>
<dbReference type="AlphaFoldDB" id="A0A1R3JCL2"/>
<evidence type="ECO:0000313" key="3">
    <source>
        <dbReference type="Proteomes" id="UP000187203"/>
    </source>
</evidence>
<dbReference type="Proteomes" id="UP000187203">
    <property type="component" value="Unassembled WGS sequence"/>
</dbReference>
<organism evidence="2 3">
    <name type="scientific">Corchorus olitorius</name>
    <dbReference type="NCBI Taxonomy" id="93759"/>
    <lineage>
        <taxon>Eukaryota</taxon>
        <taxon>Viridiplantae</taxon>
        <taxon>Streptophyta</taxon>
        <taxon>Embryophyta</taxon>
        <taxon>Tracheophyta</taxon>
        <taxon>Spermatophyta</taxon>
        <taxon>Magnoliopsida</taxon>
        <taxon>eudicotyledons</taxon>
        <taxon>Gunneridae</taxon>
        <taxon>Pentapetalae</taxon>
        <taxon>rosids</taxon>
        <taxon>malvids</taxon>
        <taxon>Malvales</taxon>
        <taxon>Malvaceae</taxon>
        <taxon>Grewioideae</taxon>
        <taxon>Apeibeae</taxon>
        <taxon>Corchorus</taxon>
    </lineage>
</organism>
<dbReference type="EMBL" id="AWUE01016349">
    <property type="protein sequence ID" value="OMO92559.1"/>
    <property type="molecule type" value="Genomic_DNA"/>
</dbReference>
<protein>
    <recommendedName>
        <fullName evidence="4">Transmembrane protein</fullName>
    </recommendedName>
</protein>